<dbReference type="InterPro" id="IPR036390">
    <property type="entry name" value="WH_DNA-bd_sf"/>
</dbReference>
<dbReference type="AlphaFoldDB" id="A0A1H8CD56"/>
<evidence type="ECO:0000256" key="3">
    <source>
        <dbReference type="ARBA" id="ARBA00023163"/>
    </source>
</evidence>
<keyword evidence="2" id="KW-0238">DNA-binding</keyword>
<dbReference type="GO" id="GO:0043200">
    <property type="term" value="P:response to amino acid"/>
    <property type="evidence" value="ECO:0007669"/>
    <property type="project" value="TreeGrafter"/>
</dbReference>
<evidence type="ECO:0000256" key="2">
    <source>
        <dbReference type="ARBA" id="ARBA00023125"/>
    </source>
</evidence>
<dbReference type="Pfam" id="PF13412">
    <property type="entry name" value="HTH_24"/>
    <property type="match status" value="1"/>
</dbReference>
<dbReference type="InterPro" id="IPR019885">
    <property type="entry name" value="Tscrpt_reg_HTH_AsnC-type_CS"/>
</dbReference>
<sequence length="154" mass="17207">MPQDLDRWERKILALLQEDASLSTAAVAEAVGLSASPCWRRIDRLEREGFIKRRVALVDRAKIGLKTQVFAQVKLNAHGRANLDEFAAAVREVPEVLECYVLMGAVDFMLKIVAADVESYERLFFDRLSKLPGVQEINSTVALSEIKHTTAVPL</sequence>
<dbReference type="PRINTS" id="PR00033">
    <property type="entry name" value="HTHASNC"/>
</dbReference>
<dbReference type="InterPro" id="IPR011008">
    <property type="entry name" value="Dimeric_a/b-barrel"/>
</dbReference>
<proteinExistence type="predicted"/>
<dbReference type="InterPro" id="IPR011991">
    <property type="entry name" value="ArsR-like_HTH"/>
</dbReference>
<evidence type="ECO:0000259" key="4">
    <source>
        <dbReference type="PROSITE" id="PS50956"/>
    </source>
</evidence>
<dbReference type="GO" id="GO:0006355">
    <property type="term" value="P:regulation of DNA-templated transcription"/>
    <property type="evidence" value="ECO:0007669"/>
    <property type="project" value="UniProtKB-ARBA"/>
</dbReference>
<keyword evidence="6" id="KW-1185">Reference proteome</keyword>
<dbReference type="PANTHER" id="PTHR30154">
    <property type="entry name" value="LEUCINE-RESPONSIVE REGULATORY PROTEIN"/>
    <property type="match status" value="1"/>
</dbReference>
<dbReference type="Gene3D" id="1.10.10.10">
    <property type="entry name" value="Winged helix-like DNA-binding domain superfamily/Winged helix DNA-binding domain"/>
    <property type="match status" value="1"/>
</dbReference>
<evidence type="ECO:0000313" key="5">
    <source>
        <dbReference type="EMBL" id="SEM92892.1"/>
    </source>
</evidence>
<dbReference type="EMBL" id="FOCF01000003">
    <property type="protein sequence ID" value="SEM92892.1"/>
    <property type="molecule type" value="Genomic_DNA"/>
</dbReference>
<evidence type="ECO:0000313" key="6">
    <source>
        <dbReference type="Proteomes" id="UP000199206"/>
    </source>
</evidence>
<feature type="domain" description="HTH asnC-type" evidence="4">
    <location>
        <begin position="5"/>
        <end position="66"/>
    </location>
</feature>
<dbReference type="RefSeq" id="WP_093665119.1">
    <property type="nucleotide sequence ID" value="NZ_FOCF01000003.1"/>
</dbReference>
<dbReference type="InterPro" id="IPR000485">
    <property type="entry name" value="AsnC-type_HTH_dom"/>
</dbReference>
<dbReference type="Proteomes" id="UP000199206">
    <property type="component" value="Unassembled WGS sequence"/>
</dbReference>
<dbReference type="PANTHER" id="PTHR30154:SF17">
    <property type="entry name" value="DNA-BINDING TRANSCRIPTIONAL ACTIVATOR DECR"/>
    <property type="match status" value="1"/>
</dbReference>
<dbReference type="GO" id="GO:0043565">
    <property type="term" value="F:sequence-specific DNA binding"/>
    <property type="evidence" value="ECO:0007669"/>
    <property type="project" value="InterPro"/>
</dbReference>
<reference evidence="6" key="1">
    <citation type="submission" date="2016-10" db="EMBL/GenBank/DDBJ databases">
        <authorList>
            <person name="Varghese N."/>
            <person name="Submissions S."/>
        </authorList>
    </citation>
    <scope>NUCLEOTIDE SEQUENCE [LARGE SCALE GENOMIC DNA]</scope>
    <source>
        <strain evidence="6">S6-262</strain>
    </source>
</reference>
<dbReference type="CDD" id="cd00090">
    <property type="entry name" value="HTH_ARSR"/>
    <property type="match status" value="1"/>
</dbReference>
<keyword evidence="1" id="KW-0805">Transcription regulation</keyword>
<name>A0A1H8CD56_9SPHN</name>
<dbReference type="Gene3D" id="3.30.70.920">
    <property type="match status" value="1"/>
</dbReference>
<dbReference type="GO" id="GO:0005829">
    <property type="term" value="C:cytosol"/>
    <property type="evidence" value="ECO:0007669"/>
    <property type="project" value="TreeGrafter"/>
</dbReference>
<dbReference type="SUPFAM" id="SSF46785">
    <property type="entry name" value="Winged helix' DNA-binding domain"/>
    <property type="match status" value="1"/>
</dbReference>
<dbReference type="Pfam" id="PF01037">
    <property type="entry name" value="AsnC_trans_reg"/>
    <property type="match status" value="1"/>
</dbReference>
<accession>A0A1H8CD56</accession>
<protein>
    <submittedName>
        <fullName evidence="5">Transcriptional regulator, AsnC family</fullName>
    </submittedName>
</protein>
<dbReference type="PROSITE" id="PS00519">
    <property type="entry name" value="HTH_ASNC_1"/>
    <property type="match status" value="1"/>
</dbReference>
<evidence type="ECO:0000256" key="1">
    <source>
        <dbReference type="ARBA" id="ARBA00023015"/>
    </source>
</evidence>
<dbReference type="STRING" id="1166340.SAMN05192583_1556"/>
<dbReference type="PROSITE" id="PS50956">
    <property type="entry name" value="HTH_ASNC_2"/>
    <property type="match status" value="1"/>
</dbReference>
<dbReference type="SMART" id="SM00344">
    <property type="entry name" value="HTH_ASNC"/>
    <property type="match status" value="1"/>
</dbReference>
<dbReference type="SUPFAM" id="SSF54909">
    <property type="entry name" value="Dimeric alpha+beta barrel"/>
    <property type="match status" value="1"/>
</dbReference>
<dbReference type="InterPro" id="IPR019887">
    <property type="entry name" value="Tscrpt_reg_AsnC/Lrp_C"/>
</dbReference>
<keyword evidence="3" id="KW-0804">Transcription</keyword>
<dbReference type="OrthoDB" id="9813313at2"/>
<dbReference type="InterPro" id="IPR036388">
    <property type="entry name" value="WH-like_DNA-bd_sf"/>
</dbReference>
<organism evidence="5 6">
    <name type="scientific">Sphingomonas gellani</name>
    <dbReference type="NCBI Taxonomy" id="1166340"/>
    <lineage>
        <taxon>Bacteria</taxon>
        <taxon>Pseudomonadati</taxon>
        <taxon>Pseudomonadota</taxon>
        <taxon>Alphaproteobacteria</taxon>
        <taxon>Sphingomonadales</taxon>
        <taxon>Sphingomonadaceae</taxon>
        <taxon>Sphingomonas</taxon>
    </lineage>
</organism>
<gene>
    <name evidence="5" type="ORF">SAMN05192583_1556</name>
</gene>
<dbReference type="InterPro" id="IPR019888">
    <property type="entry name" value="Tscrpt_reg_AsnC-like"/>
</dbReference>